<proteinExistence type="predicted"/>
<gene>
    <name evidence="1" type="ORF">EVAR_56888_1</name>
</gene>
<dbReference type="AlphaFoldDB" id="A0A4C1ZHU6"/>
<reference evidence="1 2" key="1">
    <citation type="journal article" date="2019" name="Commun. Biol.">
        <title>The bagworm genome reveals a unique fibroin gene that provides high tensile strength.</title>
        <authorList>
            <person name="Kono N."/>
            <person name="Nakamura H."/>
            <person name="Ohtoshi R."/>
            <person name="Tomita M."/>
            <person name="Numata K."/>
            <person name="Arakawa K."/>
        </authorList>
    </citation>
    <scope>NUCLEOTIDE SEQUENCE [LARGE SCALE GENOMIC DNA]</scope>
</reference>
<evidence type="ECO:0000313" key="2">
    <source>
        <dbReference type="Proteomes" id="UP000299102"/>
    </source>
</evidence>
<evidence type="ECO:0000313" key="1">
    <source>
        <dbReference type="EMBL" id="GBP88411.1"/>
    </source>
</evidence>
<name>A0A4C1ZHU6_EUMVA</name>
<dbReference type="EMBL" id="BGZK01001931">
    <property type="protein sequence ID" value="GBP88411.1"/>
    <property type="molecule type" value="Genomic_DNA"/>
</dbReference>
<protein>
    <submittedName>
        <fullName evidence="1">Uncharacterized protein</fullName>
    </submittedName>
</protein>
<organism evidence="1 2">
    <name type="scientific">Eumeta variegata</name>
    <name type="common">Bagworm moth</name>
    <name type="synonym">Eumeta japonica</name>
    <dbReference type="NCBI Taxonomy" id="151549"/>
    <lineage>
        <taxon>Eukaryota</taxon>
        <taxon>Metazoa</taxon>
        <taxon>Ecdysozoa</taxon>
        <taxon>Arthropoda</taxon>
        <taxon>Hexapoda</taxon>
        <taxon>Insecta</taxon>
        <taxon>Pterygota</taxon>
        <taxon>Neoptera</taxon>
        <taxon>Endopterygota</taxon>
        <taxon>Lepidoptera</taxon>
        <taxon>Glossata</taxon>
        <taxon>Ditrysia</taxon>
        <taxon>Tineoidea</taxon>
        <taxon>Psychidae</taxon>
        <taxon>Oiketicinae</taxon>
        <taxon>Eumeta</taxon>
    </lineage>
</organism>
<dbReference type="Proteomes" id="UP000299102">
    <property type="component" value="Unassembled WGS sequence"/>
</dbReference>
<accession>A0A4C1ZHU6</accession>
<sequence length="76" mass="8925">MDRFEANSLTDRRTDINWNAMTSERAGQGRRRSVVVERSVVVRQIQQHAGHGTRRHLEPLDRRFLTTGRFLACEFQ</sequence>
<comment type="caution">
    <text evidence="1">The sequence shown here is derived from an EMBL/GenBank/DDBJ whole genome shotgun (WGS) entry which is preliminary data.</text>
</comment>
<keyword evidence="2" id="KW-1185">Reference proteome</keyword>